<keyword evidence="2 4" id="KW-0560">Oxidoreductase</keyword>
<dbReference type="EMBL" id="CP116507">
    <property type="protein sequence ID" value="WCG22349.1"/>
    <property type="molecule type" value="Genomic_DNA"/>
</dbReference>
<protein>
    <recommendedName>
        <fullName evidence="4">Probable glycine dehydrogenase (decarboxylating) subunit 1</fullName>
        <ecNumber evidence="4">1.4.4.2</ecNumber>
    </recommendedName>
    <alternativeName>
        <fullName evidence="4">Glycine cleavage system P-protein subunit 1</fullName>
    </alternativeName>
    <alternativeName>
        <fullName evidence="4">Glycine decarboxylase subunit 1</fullName>
    </alternativeName>
    <alternativeName>
        <fullName evidence="4">Glycine dehydrogenase (aminomethyl-transferring) subunit 1</fullName>
    </alternativeName>
</protein>
<evidence type="ECO:0000256" key="1">
    <source>
        <dbReference type="ARBA" id="ARBA00003788"/>
    </source>
</evidence>
<dbReference type="GO" id="GO:0004375">
    <property type="term" value="F:glycine dehydrogenase (decarboxylating) activity"/>
    <property type="evidence" value="ECO:0007669"/>
    <property type="project" value="UniProtKB-EC"/>
</dbReference>
<comment type="subunit">
    <text evidence="4">The glycine cleavage system is composed of four proteins: P, T, L and H. In this organism, the P 'protein' is a heterodimer of two subunits.</text>
</comment>
<comment type="similarity">
    <text evidence="4">Belongs to the GcvP family. N-terminal subunit subfamily.</text>
</comment>
<evidence type="ECO:0000256" key="2">
    <source>
        <dbReference type="ARBA" id="ARBA00023002"/>
    </source>
</evidence>
<feature type="domain" description="Glycine cleavage system P-protein N-terminal" evidence="5">
    <location>
        <begin position="5"/>
        <end position="432"/>
    </location>
</feature>
<dbReference type="GO" id="GO:0009116">
    <property type="term" value="P:nucleoside metabolic process"/>
    <property type="evidence" value="ECO:0007669"/>
    <property type="project" value="InterPro"/>
</dbReference>
<dbReference type="GO" id="GO:0019464">
    <property type="term" value="P:glycine decarboxylation via glycine cleavage system"/>
    <property type="evidence" value="ECO:0007669"/>
    <property type="project" value="UniProtKB-UniRule"/>
</dbReference>
<evidence type="ECO:0000256" key="3">
    <source>
        <dbReference type="ARBA" id="ARBA00049026"/>
    </source>
</evidence>
<organism evidence="6 7">
    <name type="scientific">Vagococcus lutrae</name>
    <dbReference type="NCBI Taxonomy" id="81947"/>
    <lineage>
        <taxon>Bacteria</taxon>
        <taxon>Bacillati</taxon>
        <taxon>Bacillota</taxon>
        <taxon>Bacilli</taxon>
        <taxon>Lactobacillales</taxon>
        <taxon>Enterococcaceae</taxon>
        <taxon>Vagococcus</taxon>
    </lineage>
</organism>
<dbReference type="InterPro" id="IPR049315">
    <property type="entry name" value="GDC-P_N"/>
</dbReference>
<dbReference type="PANTHER" id="PTHR42806">
    <property type="entry name" value="GLYCINE CLEAVAGE SYSTEM P-PROTEIN"/>
    <property type="match status" value="1"/>
</dbReference>
<dbReference type="HAMAP" id="MF_00712">
    <property type="entry name" value="GcvPA"/>
    <property type="match status" value="1"/>
</dbReference>
<dbReference type="InterPro" id="IPR023010">
    <property type="entry name" value="GcvPA"/>
</dbReference>
<comment type="function">
    <text evidence="1 4">The glycine cleavage system catalyzes the degradation of glycine. The P protein binds the alpha-amino group of glycine through its pyridoxal phosphate cofactor; CO(2) is released and the remaining methylamine moiety is then transferred to the lipoamide cofactor of the H protein.</text>
</comment>
<sequence length="439" mass="48244">MSKGKYVSHTEAERQEMLKTIGVEKLEDLYQDVPVGMKETSLNLPDGQSELEVSQAISKLAEQNYVFHDVYRGAGAYRHYIPALVRQIASKEEFLTAYTPYQAEISQGVLQSIFEFQTMICELTGMDVANASVYDGATAAAEAMNMVVDRRKKVVLISDSIHPMVKETMLTYATGMGVTLRTVPTQNGVTDLTKLEGMMSKEVAGVYVEHPNFYGMLEPAERIGEIVHEVGAHYILGVKPIASMILKSAREYGADIAVGEGQSLGIPLSFGGPYLGFMATTTRRIRQLPGRIVGQTEDEAGKRAFVLTLQAREQHIRREKAQSNICSNQAHCALTASIYMSVMGVQGLTEVARQSHAKAHYLAEQLATIPGFDLVYSGDYFNEFLMTTPIEAQSLVHQLEVHDILAGLPVGENILWCATEVNTKEAIDVLVTAIKEVVA</sequence>
<dbReference type="Pfam" id="PF02347">
    <property type="entry name" value="GDC-P"/>
    <property type="match status" value="1"/>
</dbReference>
<name>A0AAE9XN46_9ENTE</name>
<proteinExistence type="inferred from homology"/>
<accession>A0AAE9XN46</accession>
<dbReference type="CDD" id="cd00613">
    <property type="entry name" value="GDC-P"/>
    <property type="match status" value="1"/>
</dbReference>
<dbReference type="SUPFAM" id="SSF53383">
    <property type="entry name" value="PLP-dependent transferases"/>
    <property type="match status" value="1"/>
</dbReference>
<reference evidence="6" key="1">
    <citation type="submission" date="2023-01" db="EMBL/GenBank/DDBJ databases">
        <title>Oxazolidinone resistance genes in florfenicol resistant enterococci from beef cattle and veal calves at slaughter.</title>
        <authorList>
            <person name="Biggel M."/>
        </authorList>
    </citation>
    <scope>NUCLEOTIDE SEQUENCE</scope>
    <source>
        <strain evidence="6">K204-1</strain>
    </source>
</reference>
<dbReference type="InterPro" id="IPR015421">
    <property type="entry name" value="PyrdxlP-dep_Trfase_major"/>
</dbReference>
<dbReference type="InterPro" id="IPR015424">
    <property type="entry name" value="PyrdxlP-dep_Trfase"/>
</dbReference>
<gene>
    <name evidence="4 6" type="primary">gcvPA</name>
    <name evidence="6" type="ORF">PML95_08080</name>
</gene>
<dbReference type="Gene3D" id="3.90.1150.10">
    <property type="entry name" value="Aspartate Aminotransferase, domain 1"/>
    <property type="match status" value="1"/>
</dbReference>
<dbReference type="AlphaFoldDB" id="A0AAE9XN46"/>
<dbReference type="PIRSF" id="PIRSF006815">
    <property type="entry name" value="GcvPA"/>
    <property type="match status" value="1"/>
</dbReference>
<evidence type="ECO:0000313" key="7">
    <source>
        <dbReference type="Proteomes" id="UP001179600"/>
    </source>
</evidence>
<dbReference type="NCBIfam" id="NF001696">
    <property type="entry name" value="PRK00451.1"/>
    <property type="match status" value="1"/>
</dbReference>
<dbReference type="RefSeq" id="WP_272163212.1">
    <property type="nucleotide sequence ID" value="NZ_CP116507.1"/>
</dbReference>
<dbReference type="PANTHER" id="PTHR42806:SF1">
    <property type="entry name" value="GLYCINE DEHYDROGENASE (DECARBOXYLATING)"/>
    <property type="match status" value="1"/>
</dbReference>
<dbReference type="InterPro" id="IPR015422">
    <property type="entry name" value="PyrdxlP-dep_Trfase_small"/>
</dbReference>
<comment type="catalytic activity">
    <reaction evidence="3 4">
        <text>N(6)-[(R)-lipoyl]-L-lysyl-[glycine-cleavage complex H protein] + glycine + H(+) = N(6)-[(R)-S(8)-aminomethyldihydrolipoyl]-L-lysyl-[glycine-cleavage complex H protein] + CO2</text>
        <dbReference type="Rhea" id="RHEA:24304"/>
        <dbReference type="Rhea" id="RHEA-COMP:10494"/>
        <dbReference type="Rhea" id="RHEA-COMP:10495"/>
        <dbReference type="ChEBI" id="CHEBI:15378"/>
        <dbReference type="ChEBI" id="CHEBI:16526"/>
        <dbReference type="ChEBI" id="CHEBI:57305"/>
        <dbReference type="ChEBI" id="CHEBI:83099"/>
        <dbReference type="ChEBI" id="CHEBI:83143"/>
        <dbReference type="EC" id="1.4.4.2"/>
    </reaction>
</comment>
<evidence type="ECO:0000259" key="5">
    <source>
        <dbReference type="Pfam" id="PF02347"/>
    </source>
</evidence>
<dbReference type="Gene3D" id="3.40.640.10">
    <property type="entry name" value="Type I PLP-dependent aspartate aminotransferase-like (Major domain)"/>
    <property type="match status" value="1"/>
</dbReference>
<evidence type="ECO:0000313" key="6">
    <source>
        <dbReference type="EMBL" id="WCG22349.1"/>
    </source>
</evidence>
<dbReference type="Proteomes" id="UP001179600">
    <property type="component" value="Chromosome"/>
</dbReference>
<evidence type="ECO:0000256" key="4">
    <source>
        <dbReference type="HAMAP-Rule" id="MF_00712"/>
    </source>
</evidence>
<dbReference type="EC" id="1.4.4.2" evidence="4"/>
<dbReference type="InterPro" id="IPR020581">
    <property type="entry name" value="GDC_P"/>
</dbReference>